<keyword evidence="12" id="KW-0443">Lipid metabolism</keyword>
<evidence type="ECO:0000259" key="18">
    <source>
        <dbReference type="PROSITE" id="PS50095"/>
    </source>
</evidence>
<reference evidence="21" key="1">
    <citation type="submission" date="2025-08" db="UniProtKB">
        <authorList>
            <consortium name="RefSeq"/>
        </authorList>
    </citation>
    <scope>IDENTIFICATION</scope>
    <source>
        <tissue evidence="21">Young leaves</tissue>
    </source>
</reference>
<dbReference type="PROSITE" id="PS00711">
    <property type="entry name" value="LIPOXYGENASE_1"/>
    <property type="match status" value="1"/>
</dbReference>
<dbReference type="InterPro" id="IPR000907">
    <property type="entry name" value="LipOase"/>
</dbReference>
<comment type="function">
    <text evidence="16">Plant lipoxygenase may be involved in a number of diverse aspects of plant physiology including growth and development, pest resistance, and senescence or responses to wounding.</text>
</comment>
<evidence type="ECO:0000256" key="5">
    <source>
        <dbReference type="ARBA" id="ARBA00022516"/>
    </source>
</evidence>
<keyword evidence="10 15" id="KW-0560">Oxidoreductase</keyword>
<dbReference type="Gene3D" id="4.10.375.10">
    <property type="entry name" value="Lipoxygenase-1, Domain 2"/>
    <property type="match status" value="1"/>
</dbReference>
<dbReference type="FunFam" id="1.20.245.10:FF:000002">
    <property type="entry name" value="Lipoxygenase"/>
    <property type="match status" value="1"/>
</dbReference>
<keyword evidence="9 15" id="KW-0223">Dioxygenase</keyword>
<evidence type="ECO:0000256" key="16">
    <source>
        <dbReference type="RuleBase" id="RU003975"/>
    </source>
</evidence>
<dbReference type="Pfam" id="PF00305">
    <property type="entry name" value="Lipoxygenase"/>
    <property type="match status" value="1"/>
</dbReference>
<feature type="domain" description="PLAT" evidence="18">
    <location>
        <begin position="57"/>
        <end position="180"/>
    </location>
</feature>
<name>A0A6J1G2X4_CUCMO</name>
<evidence type="ECO:0000256" key="4">
    <source>
        <dbReference type="ARBA" id="ARBA00022490"/>
    </source>
</evidence>
<dbReference type="PRINTS" id="PR00468">
    <property type="entry name" value="PLTLPOXGNASE"/>
</dbReference>
<accession>A0A6J1G2X4</accession>
<evidence type="ECO:0000256" key="3">
    <source>
        <dbReference type="ARBA" id="ARBA00009419"/>
    </source>
</evidence>
<dbReference type="AlphaFoldDB" id="A0A6J1G2X4"/>
<protein>
    <recommendedName>
        <fullName evidence="16">Lipoxygenase</fullName>
        <ecNumber evidence="16">1.13.11.-</ecNumber>
    </recommendedName>
</protein>
<sequence>MFGIGKNIIEGALNTTGDLAGAVIGAGGNIADRVTSLGGKKIKGKVILMRSNVLDFTEFHSSVLDSFTELLGGGVSLQLISATHASNDSRGKLGSKAFLERWITSLPPLFAGESVFQVNFTWEDDFGFPGAFFIKNGHTSEFFLKSLTLEDVPGFGTVHFDCNSWVYPSGRYKKDRIFFANKTYLPSETPNPLRKYREEELSTLRGDGTGERKEWDRIYDYDVYNDLSEPGKDARPILGGSQFPYPRRGRTGRPRSRKDSNYETRLSSVLGLTIYVPRDENFGHLKLSDFLGFALKSLASTVQPELVNLINLTPGEFDKFQDVHDLYEGGFPVPVDVFRNLTKGFTPPMFQELLRTESDQRFLKFSRPRVVKEDKNAWQTDEEFAREMLAGVNPVMIRRLEEFPPVSKLDPEFYGDQNSKIKEEDIKFGLEGLSVEEALNEKRLFILDHHDALMPFLRKINGTSTKTYATRTILLLKADGTLKPLVIELSLPHPQGDQFGAVSKQYFPAEEGVQKSIWQLAKAYVVVNDAGYHQLISHWLNTHAVQEPFVIATHRHLSVVHPIHKLLVPHYKDTMFINAFARQVLVNGDGLLESTHFQAKYAMELSSYIYKDWNFVEQALPVDLIKRGVAVQDANSPHGLRLLIEDYPFAVDGLEIWSIIKTWVANYCSLYYKDDEAIRNDVELQSWWKEAREKGHADKKNEAWWPKMQSINDLVESCTIIIWISSALHAAVNFGQYPYGGYIPNRPTISRRFMPEIGSSEYKELESKPEKAFLRTINSQLQTLLGVSLIEILSRHASDEVYLGQRASIEWTSDKAALDAFENFGKQVFEVENRIMERNRDVNLKNRSGPVNMPYTLLLPSSTEGLTGRGIPNSISI</sequence>
<evidence type="ECO:0000256" key="17">
    <source>
        <dbReference type="SAM" id="MobiDB-lite"/>
    </source>
</evidence>
<dbReference type="InterPro" id="IPR013819">
    <property type="entry name" value="LipOase_C"/>
</dbReference>
<feature type="domain" description="Lipoxygenase" evidence="19">
    <location>
        <begin position="183"/>
        <end position="877"/>
    </location>
</feature>
<evidence type="ECO:0000256" key="7">
    <source>
        <dbReference type="ARBA" id="ARBA00022767"/>
    </source>
</evidence>
<dbReference type="GO" id="GO:0005737">
    <property type="term" value="C:cytoplasm"/>
    <property type="evidence" value="ECO:0007669"/>
    <property type="project" value="UniProtKB-SubCell"/>
</dbReference>
<keyword evidence="5 16" id="KW-0444">Lipid biosynthesis</keyword>
<evidence type="ECO:0000256" key="13">
    <source>
        <dbReference type="ARBA" id="ARBA00023160"/>
    </source>
</evidence>
<dbReference type="SUPFAM" id="SSF49723">
    <property type="entry name" value="Lipase/lipooxygenase domain (PLAT/LH2 domain)"/>
    <property type="match status" value="1"/>
</dbReference>
<feature type="compositionally biased region" description="Basic residues" evidence="17">
    <location>
        <begin position="247"/>
        <end position="256"/>
    </location>
</feature>
<dbReference type="InterPro" id="IPR036226">
    <property type="entry name" value="LipOase_C_sf"/>
</dbReference>
<dbReference type="PROSITE" id="PS50095">
    <property type="entry name" value="PLAT"/>
    <property type="match status" value="1"/>
</dbReference>
<dbReference type="CDD" id="cd01751">
    <property type="entry name" value="PLAT_LH2"/>
    <property type="match status" value="1"/>
</dbReference>
<dbReference type="GO" id="GO:0034440">
    <property type="term" value="P:lipid oxidation"/>
    <property type="evidence" value="ECO:0007669"/>
    <property type="project" value="InterPro"/>
</dbReference>
<keyword evidence="13 16" id="KW-0275">Fatty acid biosynthesis</keyword>
<evidence type="ECO:0000256" key="1">
    <source>
        <dbReference type="ARBA" id="ARBA00001962"/>
    </source>
</evidence>
<evidence type="ECO:0000256" key="6">
    <source>
        <dbReference type="ARBA" id="ARBA00022723"/>
    </source>
</evidence>
<comment type="pathway">
    <text evidence="16">Lipid metabolism; oxylipin biosynthesis.</text>
</comment>
<keyword evidence="6 15" id="KW-0479">Metal-binding</keyword>
<dbReference type="GeneID" id="111450337"/>
<dbReference type="PROSITE" id="PS51393">
    <property type="entry name" value="LIPOXYGENASE_3"/>
    <property type="match status" value="1"/>
</dbReference>
<keyword evidence="4" id="KW-0963">Cytoplasm</keyword>
<dbReference type="PROSITE" id="PS00081">
    <property type="entry name" value="LIPOXYGENASE_2"/>
    <property type="match status" value="1"/>
</dbReference>
<dbReference type="PANTHER" id="PTHR11771">
    <property type="entry name" value="LIPOXYGENASE"/>
    <property type="match status" value="1"/>
</dbReference>
<evidence type="ECO:0000313" key="21">
    <source>
        <dbReference type="RefSeq" id="XP_022946176.1"/>
    </source>
</evidence>
<keyword evidence="8" id="KW-0276">Fatty acid metabolism</keyword>
<evidence type="ECO:0000313" key="20">
    <source>
        <dbReference type="Proteomes" id="UP000504609"/>
    </source>
</evidence>
<dbReference type="Gene3D" id="1.20.245.10">
    <property type="entry name" value="Lipoxygenase-1, Domain 5"/>
    <property type="match status" value="1"/>
</dbReference>
<dbReference type="GO" id="GO:0006633">
    <property type="term" value="P:fatty acid biosynthetic process"/>
    <property type="evidence" value="ECO:0007669"/>
    <property type="project" value="UniProtKB-KW"/>
</dbReference>
<keyword evidence="20" id="KW-1185">Reference proteome</keyword>
<feature type="region of interest" description="Disordered" evidence="17">
    <location>
        <begin position="235"/>
        <end position="262"/>
    </location>
</feature>
<dbReference type="Proteomes" id="UP000504609">
    <property type="component" value="Unplaced"/>
</dbReference>
<dbReference type="GO" id="GO:0016702">
    <property type="term" value="F:oxidoreductase activity, acting on single donors with incorporation of molecular oxygen, incorporation of two atoms of oxygen"/>
    <property type="evidence" value="ECO:0007669"/>
    <property type="project" value="InterPro"/>
</dbReference>
<dbReference type="RefSeq" id="XP_022946176.1">
    <property type="nucleotide sequence ID" value="XM_023090408.1"/>
</dbReference>
<comment type="cofactor">
    <cofactor evidence="1 15">
        <name>Fe cation</name>
        <dbReference type="ChEBI" id="CHEBI:24875"/>
    </cofactor>
</comment>
<keyword evidence="11 15" id="KW-0408">Iron</keyword>
<dbReference type="SMART" id="SM00308">
    <property type="entry name" value="LH2"/>
    <property type="match status" value="1"/>
</dbReference>
<gene>
    <name evidence="21" type="primary">LOC111450337</name>
</gene>
<evidence type="ECO:0000256" key="9">
    <source>
        <dbReference type="ARBA" id="ARBA00022964"/>
    </source>
</evidence>
<evidence type="ECO:0000259" key="19">
    <source>
        <dbReference type="PROSITE" id="PS51393"/>
    </source>
</evidence>
<dbReference type="GO" id="GO:0031408">
    <property type="term" value="P:oxylipin biosynthetic process"/>
    <property type="evidence" value="ECO:0007669"/>
    <property type="project" value="UniProtKB-UniRule"/>
</dbReference>
<evidence type="ECO:0000256" key="10">
    <source>
        <dbReference type="ARBA" id="ARBA00023002"/>
    </source>
</evidence>
<evidence type="ECO:0000256" key="8">
    <source>
        <dbReference type="ARBA" id="ARBA00022832"/>
    </source>
</evidence>
<dbReference type="Gene3D" id="4.10.372.10">
    <property type="entry name" value="Lipoxygenase-1, Domain 3"/>
    <property type="match status" value="1"/>
</dbReference>
<evidence type="ECO:0000256" key="12">
    <source>
        <dbReference type="ARBA" id="ARBA00023098"/>
    </source>
</evidence>
<dbReference type="UniPathway" id="UPA00382"/>
<dbReference type="InterPro" id="IPR042057">
    <property type="entry name" value="Lipoxy_PLAT/LH2"/>
</dbReference>
<dbReference type="InterPro" id="IPR036392">
    <property type="entry name" value="PLAT/LH2_dom_sf"/>
</dbReference>
<dbReference type="GO" id="GO:0005506">
    <property type="term" value="F:iron ion binding"/>
    <property type="evidence" value="ECO:0007669"/>
    <property type="project" value="UniProtKB-ARBA"/>
</dbReference>
<evidence type="ECO:0000256" key="11">
    <source>
        <dbReference type="ARBA" id="ARBA00023004"/>
    </source>
</evidence>
<dbReference type="InterPro" id="IPR020833">
    <property type="entry name" value="LipOase_Fe_BS"/>
</dbReference>
<comment type="caution">
    <text evidence="14">Lacks conserved residue(s) required for the propagation of feature annotation.</text>
</comment>
<comment type="subcellular location">
    <subcellularLocation>
        <location evidence="2">Cytoplasm</location>
    </subcellularLocation>
</comment>
<dbReference type="InterPro" id="IPR027433">
    <property type="entry name" value="Lipoxygenase_dom_3"/>
</dbReference>
<dbReference type="InterPro" id="IPR020834">
    <property type="entry name" value="LipOase_CS"/>
</dbReference>
<dbReference type="Gene3D" id="3.10.450.60">
    <property type="match status" value="1"/>
</dbReference>
<evidence type="ECO:0000256" key="14">
    <source>
        <dbReference type="PROSITE-ProRule" id="PRU00152"/>
    </source>
</evidence>
<dbReference type="FunFam" id="3.10.450.60:FF:000002">
    <property type="entry name" value="Lipoxygenase"/>
    <property type="match status" value="1"/>
</dbReference>
<dbReference type="PRINTS" id="PR00087">
    <property type="entry name" value="LIPOXYGENASE"/>
</dbReference>
<dbReference type="InterPro" id="IPR001246">
    <property type="entry name" value="LipOase_plant"/>
</dbReference>
<dbReference type="EC" id="1.13.11.-" evidence="16"/>
<proteinExistence type="inferred from homology"/>
<dbReference type="InterPro" id="IPR001024">
    <property type="entry name" value="PLAT/LH2_dom"/>
</dbReference>
<comment type="similarity">
    <text evidence="3 15">Belongs to the lipoxygenase family.</text>
</comment>
<evidence type="ECO:0000256" key="15">
    <source>
        <dbReference type="RuleBase" id="RU003974"/>
    </source>
</evidence>
<organism evidence="20 21">
    <name type="scientific">Cucurbita moschata</name>
    <name type="common">Winter crookneck squash</name>
    <name type="synonym">Cucurbita pepo var. moschata</name>
    <dbReference type="NCBI Taxonomy" id="3662"/>
    <lineage>
        <taxon>Eukaryota</taxon>
        <taxon>Viridiplantae</taxon>
        <taxon>Streptophyta</taxon>
        <taxon>Embryophyta</taxon>
        <taxon>Tracheophyta</taxon>
        <taxon>Spermatophyta</taxon>
        <taxon>Magnoliopsida</taxon>
        <taxon>eudicotyledons</taxon>
        <taxon>Gunneridae</taxon>
        <taxon>Pentapetalae</taxon>
        <taxon>rosids</taxon>
        <taxon>fabids</taxon>
        <taxon>Cucurbitales</taxon>
        <taxon>Cucurbitaceae</taxon>
        <taxon>Cucurbiteae</taxon>
        <taxon>Cucurbita</taxon>
    </lineage>
</organism>
<keyword evidence="7 16" id="KW-0925">Oxylipin biosynthesis</keyword>
<dbReference type="Gene3D" id="2.60.60.20">
    <property type="entry name" value="PLAT/LH2 domain"/>
    <property type="match status" value="1"/>
</dbReference>
<dbReference type="Pfam" id="PF01477">
    <property type="entry name" value="PLAT"/>
    <property type="match status" value="1"/>
</dbReference>
<evidence type="ECO:0000256" key="2">
    <source>
        <dbReference type="ARBA" id="ARBA00004496"/>
    </source>
</evidence>
<dbReference type="SUPFAM" id="SSF48484">
    <property type="entry name" value="Lipoxigenase"/>
    <property type="match status" value="1"/>
</dbReference>